<reference evidence="3" key="1">
    <citation type="submission" date="2023-03" db="EMBL/GenBank/DDBJ databases">
        <title>Massive genome expansion in bonnet fungi (Mycena s.s.) driven by repeated elements and novel gene families across ecological guilds.</title>
        <authorList>
            <consortium name="Lawrence Berkeley National Laboratory"/>
            <person name="Harder C.B."/>
            <person name="Miyauchi S."/>
            <person name="Viragh M."/>
            <person name="Kuo A."/>
            <person name="Thoen E."/>
            <person name="Andreopoulos B."/>
            <person name="Lu D."/>
            <person name="Skrede I."/>
            <person name="Drula E."/>
            <person name="Henrissat B."/>
            <person name="Morin E."/>
            <person name="Kohler A."/>
            <person name="Barry K."/>
            <person name="LaButti K."/>
            <person name="Morin E."/>
            <person name="Salamov A."/>
            <person name="Lipzen A."/>
            <person name="Mereny Z."/>
            <person name="Hegedus B."/>
            <person name="Baldrian P."/>
            <person name="Stursova M."/>
            <person name="Weitz H."/>
            <person name="Taylor A."/>
            <person name="Grigoriev I.V."/>
            <person name="Nagy L.G."/>
            <person name="Martin F."/>
            <person name="Kauserud H."/>
        </authorList>
    </citation>
    <scope>NUCLEOTIDE SEQUENCE</scope>
    <source>
        <strain evidence="3">CBHHK067</strain>
    </source>
</reference>
<comment type="caution">
    <text evidence="3">The sequence shown here is derived from an EMBL/GenBank/DDBJ whole genome shotgun (WGS) entry which is preliminary data.</text>
</comment>
<evidence type="ECO:0000256" key="2">
    <source>
        <dbReference type="SAM" id="MobiDB-lite"/>
    </source>
</evidence>
<proteinExistence type="predicted"/>
<dbReference type="EMBL" id="JARKIE010000264">
    <property type="protein sequence ID" value="KAJ7659988.1"/>
    <property type="molecule type" value="Genomic_DNA"/>
</dbReference>
<keyword evidence="1" id="KW-0175">Coiled coil</keyword>
<feature type="region of interest" description="Disordered" evidence="2">
    <location>
        <begin position="134"/>
        <end position="167"/>
    </location>
</feature>
<feature type="coiled-coil region" evidence="1">
    <location>
        <begin position="76"/>
        <end position="103"/>
    </location>
</feature>
<keyword evidence="4" id="KW-1185">Reference proteome</keyword>
<protein>
    <submittedName>
        <fullName evidence="3">Uncharacterized protein</fullName>
    </submittedName>
</protein>
<dbReference type="AlphaFoldDB" id="A0AAD7G258"/>
<dbReference type="Proteomes" id="UP001221757">
    <property type="component" value="Unassembled WGS sequence"/>
</dbReference>
<evidence type="ECO:0000313" key="4">
    <source>
        <dbReference type="Proteomes" id="UP001221757"/>
    </source>
</evidence>
<accession>A0AAD7G258</accession>
<evidence type="ECO:0000256" key="1">
    <source>
        <dbReference type="SAM" id="Coils"/>
    </source>
</evidence>
<gene>
    <name evidence="3" type="ORF">B0H17DRAFT_1145121</name>
</gene>
<evidence type="ECO:0000313" key="3">
    <source>
        <dbReference type="EMBL" id="KAJ7659988.1"/>
    </source>
</evidence>
<name>A0AAD7G258_MYCRO</name>
<sequence length="167" mass="18559">MKNKQLKSHIITMQSSLVLNGAYCDLVCGQPAAQEESKKAKMKGQLVRDGMPRLLTSTEFVHRVVAFHDAAETKKLELAQSEAENWQADVKAWEAEHDRVKKLNKQPKWKKPVLKGQLFPPVLKPRYMVESSAVQNWMQSGNGSDSGSGSGSDSKSSSELEDEDEEG</sequence>
<organism evidence="3 4">
    <name type="scientific">Mycena rosella</name>
    <name type="common">Pink bonnet</name>
    <name type="synonym">Agaricus rosellus</name>
    <dbReference type="NCBI Taxonomy" id="1033263"/>
    <lineage>
        <taxon>Eukaryota</taxon>
        <taxon>Fungi</taxon>
        <taxon>Dikarya</taxon>
        <taxon>Basidiomycota</taxon>
        <taxon>Agaricomycotina</taxon>
        <taxon>Agaricomycetes</taxon>
        <taxon>Agaricomycetidae</taxon>
        <taxon>Agaricales</taxon>
        <taxon>Marasmiineae</taxon>
        <taxon>Mycenaceae</taxon>
        <taxon>Mycena</taxon>
    </lineage>
</organism>